<protein>
    <submittedName>
        <fullName evidence="3 4">Uncharacterized protein LOC106064750</fullName>
    </submittedName>
</protein>
<feature type="compositionally biased region" description="Basic and acidic residues" evidence="1">
    <location>
        <begin position="417"/>
        <end position="458"/>
    </location>
</feature>
<feature type="compositionally biased region" description="Low complexity" evidence="1">
    <location>
        <begin position="1528"/>
        <end position="1549"/>
    </location>
</feature>
<feature type="compositionally biased region" description="Low complexity" evidence="1">
    <location>
        <begin position="1001"/>
        <end position="1010"/>
    </location>
</feature>
<feature type="compositionally biased region" description="Basic and acidic residues" evidence="1">
    <location>
        <begin position="1427"/>
        <end position="1445"/>
    </location>
</feature>
<feature type="compositionally biased region" description="Basic and acidic residues" evidence="1">
    <location>
        <begin position="1719"/>
        <end position="1752"/>
    </location>
</feature>
<keyword evidence="2" id="KW-1185">Reference proteome</keyword>
<dbReference type="RefSeq" id="XP_055875896.1">
    <property type="nucleotide sequence ID" value="XM_056019921.1"/>
</dbReference>
<feature type="compositionally biased region" description="Pro residues" evidence="1">
    <location>
        <begin position="1798"/>
        <end position="1813"/>
    </location>
</feature>
<dbReference type="OMA" id="SEMETSH"/>
<feature type="compositionally biased region" description="Polar residues" evidence="1">
    <location>
        <begin position="1213"/>
        <end position="1230"/>
    </location>
</feature>
<feature type="region of interest" description="Disordered" evidence="1">
    <location>
        <begin position="1367"/>
        <end position="1390"/>
    </location>
</feature>
<feature type="compositionally biased region" description="Basic and acidic residues" evidence="1">
    <location>
        <begin position="382"/>
        <end position="404"/>
    </location>
</feature>
<feature type="region of interest" description="Disordered" evidence="1">
    <location>
        <begin position="1884"/>
        <end position="1963"/>
    </location>
</feature>
<feature type="region of interest" description="Disordered" evidence="1">
    <location>
        <begin position="214"/>
        <end position="252"/>
    </location>
</feature>
<feature type="compositionally biased region" description="Basic residues" evidence="1">
    <location>
        <begin position="1"/>
        <end position="14"/>
    </location>
</feature>
<feature type="compositionally biased region" description="Basic residues" evidence="1">
    <location>
        <begin position="279"/>
        <end position="292"/>
    </location>
</feature>
<feature type="region of interest" description="Disordered" evidence="1">
    <location>
        <begin position="904"/>
        <end position="924"/>
    </location>
</feature>
<feature type="compositionally biased region" description="Low complexity" evidence="1">
    <location>
        <begin position="1775"/>
        <end position="1792"/>
    </location>
</feature>
<dbReference type="RefSeq" id="XP_055875897.1">
    <property type="nucleotide sequence ID" value="XM_056019922.1"/>
</dbReference>
<feature type="compositionally biased region" description="Polar residues" evidence="1">
    <location>
        <begin position="40"/>
        <end position="58"/>
    </location>
</feature>
<evidence type="ECO:0000313" key="4">
    <source>
        <dbReference type="RefSeq" id="XP_055875896.1"/>
    </source>
</evidence>
<feature type="region of interest" description="Disordered" evidence="1">
    <location>
        <begin position="1"/>
        <end position="69"/>
    </location>
</feature>
<reference evidence="3 4" key="1">
    <citation type="submission" date="2025-04" db="UniProtKB">
        <authorList>
            <consortium name="RefSeq"/>
        </authorList>
    </citation>
    <scope>IDENTIFICATION</scope>
</reference>
<proteinExistence type="predicted"/>
<feature type="region of interest" description="Disordered" evidence="1">
    <location>
        <begin position="994"/>
        <end position="1122"/>
    </location>
</feature>
<gene>
    <name evidence="3 4 5 6 7" type="primary">LOC106064750</name>
</gene>
<dbReference type="RefSeq" id="XP_055875899.1">
    <property type="nucleotide sequence ID" value="XM_056019924.1"/>
</dbReference>
<evidence type="ECO:0000313" key="5">
    <source>
        <dbReference type="RefSeq" id="XP_055875897.1"/>
    </source>
</evidence>
<feature type="region of interest" description="Disordered" evidence="1">
    <location>
        <begin position="157"/>
        <end position="190"/>
    </location>
</feature>
<name>A0A9W2ZLQ4_BIOGL</name>
<accession>A0A9W2ZLQ4</accession>
<evidence type="ECO:0000313" key="2">
    <source>
        <dbReference type="Proteomes" id="UP001165740"/>
    </source>
</evidence>
<feature type="compositionally biased region" description="Polar residues" evidence="1">
    <location>
        <begin position="1587"/>
        <end position="1599"/>
    </location>
</feature>
<feature type="compositionally biased region" description="Basic and acidic residues" evidence="1">
    <location>
        <begin position="498"/>
        <end position="518"/>
    </location>
</feature>
<feature type="compositionally biased region" description="Basic and acidic residues" evidence="1">
    <location>
        <begin position="1011"/>
        <end position="1021"/>
    </location>
</feature>
<feature type="compositionally biased region" description="Basic and acidic residues" evidence="1">
    <location>
        <begin position="1094"/>
        <end position="1107"/>
    </location>
</feature>
<feature type="compositionally biased region" description="Low complexity" evidence="1">
    <location>
        <begin position="1492"/>
        <end position="1501"/>
    </location>
</feature>
<feature type="compositionally biased region" description="Polar residues" evidence="1">
    <location>
        <begin position="477"/>
        <end position="497"/>
    </location>
</feature>
<feature type="region of interest" description="Disordered" evidence="1">
    <location>
        <begin position="837"/>
        <end position="856"/>
    </location>
</feature>
<feature type="compositionally biased region" description="Basic and acidic residues" evidence="1">
    <location>
        <begin position="1644"/>
        <end position="1653"/>
    </location>
</feature>
<dbReference type="RefSeq" id="XP_055875898.1">
    <property type="nucleotide sequence ID" value="XM_056019923.1"/>
</dbReference>
<feature type="compositionally biased region" description="Basic and acidic residues" evidence="1">
    <location>
        <begin position="1502"/>
        <end position="1517"/>
    </location>
</feature>
<feature type="region of interest" description="Disordered" evidence="1">
    <location>
        <begin position="1587"/>
        <end position="1823"/>
    </location>
</feature>
<feature type="region of interest" description="Disordered" evidence="1">
    <location>
        <begin position="1200"/>
        <end position="1239"/>
    </location>
</feature>
<evidence type="ECO:0000313" key="3">
    <source>
        <dbReference type="RefSeq" id="XP_055875895.1"/>
    </source>
</evidence>
<feature type="compositionally biased region" description="Basic residues" evidence="1">
    <location>
        <begin position="1518"/>
        <end position="1527"/>
    </location>
</feature>
<evidence type="ECO:0000256" key="1">
    <source>
        <dbReference type="SAM" id="MobiDB-lite"/>
    </source>
</evidence>
<feature type="region of interest" description="Disordered" evidence="1">
    <location>
        <begin position="273"/>
        <end position="518"/>
    </location>
</feature>
<feature type="compositionally biased region" description="Basic and acidic residues" evidence="1">
    <location>
        <begin position="232"/>
        <end position="243"/>
    </location>
</feature>
<feature type="compositionally biased region" description="Low complexity" evidence="1">
    <location>
        <begin position="1614"/>
        <end position="1643"/>
    </location>
</feature>
<feature type="region of interest" description="Disordered" evidence="1">
    <location>
        <begin position="1327"/>
        <end position="1352"/>
    </location>
</feature>
<feature type="region of interest" description="Disordered" evidence="1">
    <location>
        <begin position="1427"/>
        <end position="1555"/>
    </location>
</feature>
<feature type="compositionally biased region" description="Basic and acidic residues" evidence="1">
    <location>
        <begin position="1937"/>
        <end position="1954"/>
    </location>
</feature>
<feature type="compositionally biased region" description="Basic and acidic residues" evidence="1">
    <location>
        <begin position="1032"/>
        <end position="1041"/>
    </location>
</feature>
<evidence type="ECO:0000313" key="7">
    <source>
        <dbReference type="RefSeq" id="XP_055875899.1"/>
    </source>
</evidence>
<feature type="compositionally biased region" description="Basic and acidic residues" evidence="1">
    <location>
        <begin position="1336"/>
        <end position="1351"/>
    </location>
</feature>
<feature type="compositionally biased region" description="Basic and acidic residues" evidence="1">
    <location>
        <begin position="1471"/>
        <end position="1485"/>
    </location>
</feature>
<feature type="compositionally biased region" description="Polar residues" evidence="1">
    <location>
        <begin position="1754"/>
        <end position="1774"/>
    </location>
</feature>
<evidence type="ECO:0000313" key="6">
    <source>
        <dbReference type="RefSeq" id="XP_055875898.1"/>
    </source>
</evidence>
<feature type="compositionally biased region" description="Polar residues" evidence="1">
    <location>
        <begin position="170"/>
        <end position="190"/>
    </location>
</feature>
<feature type="compositionally biased region" description="Polar residues" evidence="1">
    <location>
        <begin position="909"/>
        <end position="920"/>
    </location>
</feature>
<sequence>MPKRKAAKNKRGGAAKKESIQSTDNVDVTGENVIEGNVDLSLSQEGEQSNELTKQQLIEETDRELQNSQTVELTNFSEVVHDSNNVSTNNSESKDALDSIIDNGARDLNEPLESCLEQARRAETEHPEKIDAECELDVYEVKGAEEDEEEIQYIDEEAEEEQQVSDVLEGTNNARSEELTTSLGIGTKDSQLFGDKAKNEFSTNLPRLGVVDSTVVSSESKKDNPNSAYKSKTLETESSKFEEISEGSIDQAEQEEVINDMTDVIITGVTLKSRESKSKLSKSHFPSRKKRVPYSEAESLEEVFFATENDDLKMPAEDKDNDDISDSSFSDHVGTNLSLEEISDDDLEPSKKRRKSLGPSLDKNVSHEKADSANRSLQDSLSKSELKSEKGNEIHVDSNKRPASNEDGEAAASKRQKLSEEKDGRSIVDSGETKSEQVKERDSVDMKLKADSQDKIEEATSAAALGEKFKREERSPTETSKLRNLSGGRVSSQPSKQDQYDSKDKAPTSRDYPDPRRRYEMVNCSTQTESKILKGKIVQCNISPIDPYFRSVQVDRKAEDKFQSSKLLHKFRHLLPSSIPNTIFSAITSVKPATKAQYYTFSMGPVTLSDMDSHEFRDVAVKGADKFHLTFDTHCQGIFQSTLSKYENIFSLIKRLKKLELGNRYMCMSFTYNFGQDNEDKVWKATIMFMYEQDIQLETIGLVCDEKIRSKLHLRGLPKGVSKDFINILFPEALSINTISETNERVVSLGFSNTKLVEEILTCYDLVIVNGCQVKMTHADFNDVLIQAGPEEDVVIIDEDLSFEKCELTKARDKEAAISDKLILPPEIVIAATETAGTNSWTSDSKNENSRVSGTEEQINVVTEEMLTSEVSQVISDDVQQGDNFDATKDTVVTKEVADGACEKENTESRASILNTSQENETSKDDITVEKTHVENSESPIHIDQIADGENKVAACAEGTSKLGSTIDNETESSLIVGDSSSEVDSTLLGVVEENKDIDESQQGNKSQSKSNEDNKDHICETEAGQLNSNKGTEKVNKDQVSEIEGGQLKSDKDNDNVNKDQVREIERGQLNSDKDNANVNKDQVSEIEGGQLKSDKDDENVNKDQVSEIEGGQLKSDKDDENVNKELVSEMEASKSDNNNANVNRDQVSEIELDQLKANKENTDGNLEDVSDEDTMNQSKHNVLATKENLMVVNIDLTNEDSDSSDDMKGSTVPNVKLSGNTVLHSPSSRPEKEKLEMTDGSLHVSMEVIDVSEDEVPEKIMYPKYDKTLLLRSSGMVVKEEPSSGDKWKTESWIRAPQEHRKYDTYHPPTYSKYSHREEYLSKPSFHYQKRHSREVSESKKMTVEEPSRYRIPYRESTTLRRNTYRYDVRSRSPSPRKDSSWYRETEGYRHSRPQYPLDYTSTSRKYSQPSATYDKWQHYNAEGRKPDFYPRHGAETRPKDWAPRSSAYSGYSTWQDHHHNTSRSGEYYMHENKEPYQRERKYVQRRSRSQSYSDMSSSPDHHSPVKRKWSVEKKSPKRSYKHSSRSPISVSSRSRSLSPVSKSPSVGRTQHKIPVKEALVKSVKQFLHLAKDLRENKQQMISISPESSLPVRTTSPVLIRSRSPGLIRGKSPGPIRSRSPVPIRVRSPGPYRVSSPVHSPESPHRFDISRSRHILTSPRGYSRSPPPARLRSSRSPKYSKGVLLRHNRSPSPGVSRHHRSPSPENPRHCRSPSPEVDNRSKRYRTKIHEYSERRHDSYQKESSRHEYSQKIRPSSSPVKESYKTGQWSDQPQYNQSGDQQWQQSYSSYQNKSTTGPPPTGFNPNYPPPGSYPSTGYQSQEMPSTMYQGGSIYQYSNPSQYSYANVAHSTQSPYMIPTPAPPMPPAYQQAFNVIQSAMASQVPQQASFEPSSSNKSSSSSKNKKSWSMGSNAIVFQRILSNEGGKKKTQSGTIEKIADRSRQERPKQTKDVRCLTNVQVNK</sequence>
<dbReference type="RefSeq" id="XP_055875895.1">
    <property type="nucleotide sequence ID" value="XM_056019920.1"/>
</dbReference>
<dbReference type="OrthoDB" id="6160136at2759"/>
<feature type="compositionally biased region" description="Basic and acidic residues" evidence="1">
    <location>
        <begin position="467"/>
        <end position="476"/>
    </location>
</feature>
<feature type="compositionally biased region" description="Basic and acidic residues" evidence="1">
    <location>
        <begin position="1050"/>
        <end position="1077"/>
    </location>
</feature>
<organism evidence="2 4">
    <name type="scientific">Biomphalaria glabrata</name>
    <name type="common">Bloodfluke planorb</name>
    <name type="synonym">Freshwater snail</name>
    <dbReference type="NCBI Taxonomy" id="6526"/>
    <lineage>
        <taxon>Eukaryota</taxon>
        <taxon>Metazoa</taxon>
        <taxon>Spiralia</taxon>
        <taxon>Lophotrochozoa</taxon>
        <taxon>Mollusca</taxon>
        <taxon>Gastropoda</taxon>
        <taxon>Heterobranchia</taxon>
        <taxon>Euthyneura</taxon>
        <taxon>Panpulmonata</taxon>
        <taxon>Hygrophila</taxon>
        <taxon>Lymnaeoidea</taxon>
        <taxon>Planorbidae</taxon>
        <taxon>Biomphalaria</taxon>
    </lineage>
</organism>
<feature type="compositionally biased region" description="Low complexity" evidence="1">
    <location>
        <begin position="1893"/>
        <end position="1902"/>
    </location>
</feature>
<dbReference type="Proteomes" id="UP001165740">
    <property type="component" value="Chromosome 2"/>
</dbReference>
<dbReference type="GeneID" id="106064750"/>